<dbReference type="InterPro" id="IPR018050">
    <property type="entry name" value="Pmannose_isomerase-type1_CS"/>
</dbReference>
<dbReference type="PROSITE" id="PS00965">
    <property type="entry name" value="PMI_I_1"/>
    <property type="match status" value="1"/>
</dbReference>
<evidence type="ECO:0000256" key="9">
    <source>
        <dbReference type="ARBA" id="ARBA00043915"/>
    </source>
</evidence>
<keyword evidence="8 12" id="KW-0413">Isomerase</keyword>
<dbReference type="Gene3D" id="2.60.120.10">
    <property type="entry name" value="Jelly Rolls"/>
    <property type="match status" value="2"/>
</dbReference>
<evidence type="ECO:0000256" key="1">
    <source>
        <dbReference type="ARBA" id="ARBA00000757"/>
    </source>
</evidence>
<feature type="domain" description="Phosphomannose isomerase type I helical insertion" evidence="17">
    <location>
        <begin position="179"/>
        <end position="245"/>
    </location>
</feature>
<protein>
    <recommendedName>
        <fullName evidence="5 12">Mannose-6-phosphate isomerase</fullName>
        <ecNumber evidence="4 12">5.3.1.8</ecNumber>
    </recommendedName>
</protein>
<comment type="catalytic activity">
    <reaction evidence="1 12">
        <text>D-mannose 6-phosphate = D-fructose 6-phosphate</text>
        <dbReference type="Rhea" id="RHEA:12356"/>
        <dbReference type="ChEBI" id="CHEBI:58735"/>
        <dbReference type="ChEBI" id="CHEBI:61527"/>
        <dbReference type="EC" id="5.3.1.8"/>
    </reaction>
</comment>
<dbReference type="NCBIfam" id="TIGR00218">
    <property type="entry name" value="manA"/>
    <property type="match status" value="1"/>
</dbReference>
<dbReference type="InterPro" id="IPR046456">
    <property type="entry name" value="PMI_typeI_C"/>
</dbReference>
<dbReference type="AlphaFoldDB" id="E4XAI3"/>
<sequence length="397" mass="42846">MVFKRISCAANNYAWGVPGSKSTVAQLAQEAVKDFAVDEGAPYAELWMSTHPKGPASFWDDKTALSEHIKETEGSDLGEKVLKKFGKKLPFLLKVLSVNKALSIQAHPNKSLAEILHAKDPAHYPDDNHKPEMCVALTDFTGLCGFRPARETVGFLASVPELAILLGEKAGRMIATKDDPVEYAKALKSGFSALMNLPKDLISSQVAKLVARIASDSPKDVEADLILRLNADFPGDVGIFVAYFLNYIKVSKGEAMFLRANLPHAYLSGDCVECMACSDNVVRAGLTPKFMDVDTLVDMLEYSPNEADSFKFKAESDDGQVKVFNPDIPDFSLEATSLKDGKRDLPVRDSASILIVTSGSASINGIPGPRGAVFYSSAGEAISIDASGPVDIYRAFV</sequence>
<evidence type="ECO:0000259" key="16">
    <source>
        <dbReference type="Pfam" id="PF20511"/>
    </source>
</evidence>
<feature type="binding site" evidence="11">
    <location>
        <position position="132"/>
    </location>
    <ligand>
        <name>Zn(2+)</name>
        <dbReference type="ChEBI" id="CHEBI:29105"/>
    </ligand>
</feature>
<evidence type="ECO:0000256" key="11">
    <source>
        <dbReference type="PIRSR" id="PIRSR001480-2"/>
    </source>
</evidence>
<dbReference type="EC" id="5.3.1.8" evidence="4 12"/>
<dbReference type="GO" id="GO:0005975">
    <property type="term" value="P:carbohydrate metabolic process"/>
    <property type="evidence" value="ECO:0007669"/>
    <property type="project" value="InterPro"/>
</dbReference>
<feature type="binding site" evidence="11">
    <location>
        <position position="105"/>
    </location>
    <ligand>
        <name>Zn(2+)</name>
        <dbReference type="ChEBI" id="CHEBI:29105"/>
    </ligand>
</feature>
<dbReference type="CDD" id="cd07011">
    <property type="entry name" value="cupin_PMI_type_I_N"/>
    <property type="match status" value="1"/>
</dbReference>
<evidence type="ECO:0000256" key="4">
    <source>
        <dbReference type="ARBA" id="ARBA00011956"/>
    </source>
</evidence>
<dbReference type="Proteomes" id="UP000001307">
    <property type="component" value="Unassembled WGS sequence"/>
</dbReference>
<proteinExistence type="inferred from homology"/>
<dbReference type="FunCoup" id="E4XAI3">
    <property type="interactions" value="314"/>
</dbReference>
<dbReference type="InterPro" id="IPR046458">
    <property type="entry name" value="PMI_typeI_hel"/>
</dbReference>
<comment type="pathway">
    <text evidence="2 14">Nucleotide-sugar biosynthesis; GDP-alpha-D-mannose biosynthesis; alpha-D-mannose 1-phosphate from D-fructose 6-phosphate: step 1/2.</text>
</comment>
<dbReference type="InterPro" id="IPR001250">
    <property type="entry name" value="Man6P_Isoase-1"/>
</dbReference>
<dbReference type="UniPathway" id="UPA00126">
    <property type="reaction ID" value="UER00423"/>
</dbReference>
<keyword evidence="6 11" id="KW-0479">Metal-binding</keyword>
<evidence type="ECO:0000256" key="13">
    <source>
        <dbReference type="RuleBase" id="RU004189"/>
    </source>
</evidence>
<dbReference type="GO" id="GO:0004476">
    <property type="term" value="F:mannose-6-phosphate isomerase activity"/>
    <property type="evidence" value="ECO:0007669"/>
    <property type="project" value="UniProtKB-EC"/>
</dbReference>
<evidence type="ECO:0000256" key="14">
    <source>
        <dbReference type="RuleBase" id="RU004248"/>
    </source>
</evidence>
<comment type="cofactor">
    <cofactor evidence="11 12">
        <name>Zn(2+)</name>
        <dbReference type="ChEBI" id="CHEBI:29105"/>
    </cofactor>
    <text evidence="11 12">Binds 1 zinc ion per subunit.</text>
</comment>
<evidence type="ECO:0000259" key="15">
    <source>
        <dbReference type="Pfam" id="PF01238"/>
    </source>
</evidence>
<evidence type="ECO:0000256" key="12">
    <source>
        <dbReference type="RuleBase" id="RU000611"/>
    </source>
</evidence>
<dbReference type="Pfam" id="PF01238">
    <property type="entry name" value="PMI_typeI_C"/>
    <property type="match status" value="1"/>
</dbReference>
<dbReference type="PIRSF" id="PIRSF001480">
    <property type="entry name" value="Mannose-6-phosphate_isomerase"/>
    <property type="match status" value="1"/>
</dbReference>
<dbReference type="PROSITE" id="PS00966">
    <property type="entry name" value="PMI_I_2"/>
    <property type="match status" value="1"/>
</dbReference>
<dbReference type="GO" id="GO:0005829">
    <property type="term" value="C:cytosol"/>
    <property type="evidence" value="ECO:0007669"/>
    <property type="project" value="TreeGrafter"/>
</dbReference>
<comment type="function">
    <text evidence="9">Isomerase that catalyzes the interconversion of fructose-6-P and mannose-6-P and has a critical role in the supply of D-mannose derivatives required for many eukaryotic glycosylation reactions.</text>
</comment>
<feature type="binding site" evidence="11">
    <location>
        <position position="107"/>
    </location>
    <ligand>
        <name>Zn(2+)</name>
        <dbReference type="ChEBI" id="CHEBI:29105"/>
    </ligand>
</feature>
<gene>
    <name evidence="18" type="ORF">GSOID_T00005145001</name>
</gene>
<dbReference type="PANTHER" id="PTHR10309:SF0">
    <property type="entry name" value="MANNOSE-6-PHOSPHATE ISOMERASE"/>
    <property type="match status" value="1"/>
</dbReference>
<dbReference type="SUPFAM" id="SSF51182">
    <property type="entry name" value="RmlC-like cupins"/>
    <property type="match status" value="1"/>
</dbReference>
<reference evidence="18" key="1">
    <citation type="journal article" date="2010" name="Science">
        <title>Plasticity of animal genome architecture unmasked by rapid evolution of a pelagic tunicate.</title>
        <authorList>
            <person name="Denoeud F."/>
            <person name="Henriet S."/>
            <person name="Mungpakdee S."/>
            <person name="Aury J.M."/>
            <person name="Da Silva C."/>
            <person name="Brinkmann H."/>
            <person name="Mikhaleva J."/>
            <person name="Olsen L.C."/>
            <person name="Jubin C."/>
            <person name="Canestro C."/>
            <person name="Bouquet J.M."/>
            <person name="Danks G."/>
            <person name="Poulain J."/>
            <person name="Campsteijn C."/>
            <person name="Adamski M."/>
            <person name="Cross I."/>
            <person name="Yadetie F."/>
            <person name="Muffato M."/>
            <person name="Louis A."/>
            <person name="Butcher S."/>
            <person name="Tsagkogeorga G."/>
            <person name="Konrad A."/>
            <person name="Singh S."/>
            <person name="Jensen M.F."/>
            <person name="Cong E.H."/>
            <person name="Eikeseth-Otteraa H."/>
            <person name="Noel B."/>
            <person name="Anthouard V."/>
            <person name="Porcel B.M."/>
            <person name="Kachouri-Lafond R."/>
            <person name="Nishino A."/>
            <person name="Ugolini M."/>
            <person name="Chourrout P."/>
            <person name="Nishida H."/>
            <person name="Aasland R."/>
            <person name="Huzurbazar S."/>
            <person name="Westhof E."/>
            <person name="Delsuc F."/>
            <person name="Lehrach H."/>
            <person name="Reinhardt R."/>
            <person name="Weissenbach J."/>
            <person name="Roy S.W."/>
            <person name="Artiguenave F."/>
            <person name="Postlethwait J.H."/>
            <person name="Manak J.R."/>
            <person name="Thompson E.M."/>
            <person name="Jaillon O."/>
            <person name="Du Pasquier L."/>
            <person name="Boudinot P."/>
            <person name="Liberles D.A."/>
            <person name="Volff J.N."/>
            <person name="Philippe H."/>
            <person name="Lenhard B."/>
            <person name="Roest Crollius H."/>
            <person name="Wincker P."/>
            <person name="Chourrout D."/>
        </authorList>
    </citation>
    <scope>NUCLEOTIDE SEQUENCE [LARGE SCALE GENOMIC DNA]</scope>
</reference>
<dbReference type="InterPro" id="IPR014710">
    <property type="entry name" value="RmlC-like_jellyroll"/>
</dbReference>
<dbReference type="OrthoDB" id="6605218at2759"/>
<evidence type="ECO:0000256" key="3">
    <source>
        <dbReference type="ARBA" id="ARBA00010772"/>
    </source>
</evidence>
<feature type="binding site" evidence="11">
    <location>
        <position position="264"/>
    </location>
    <ligand>
        <name>Zn(2+)</name>
        <dbReference type="ChEBI" id="CHEBI:29105"/>
    </ligand>
</feature>
<name>E4XAI3_OIKDI</name>
<feature type="domain" description="Phosphomannose isomerase type I C-terminal" evidence="15">
    <location>
        <begin position="324"/>
        <end position="363"/>
    </location>
</feature>
<dbReference type="InParanoid" id="E4XAI3"/>
<dbReference type="GO" id="GO:0009298">
    <property type="term" value="P:GDP-mannose biosynthetic process"/>
    <property type="evidence" value="ECO:0007669"/>
    <property type="project" value="UniProtKB-UniPathway"/>
</dbReference>
<dbReference type="EMBL" id="FN653032">
    <property type="protein sequence ID" value="CBY08566.1"/>
    <property type="molecule type" value="Genomic_DNA"/>
</dbReference>
<evidence type="ECO:0000256" key="6">
    <source>
        <dbReference type="ARBA" id="ARBA00022723"/>
    </source>
</evidence>
<evidence type="ECO:0000256" key="7">
    <source>
        <dbReference type="ARBA" id="ARBA00022833"/>
    </source>
</evidence>
<evidence type="ECO:0000259" key="17">
    <source>
        <dbReference type="Pfam" id="PF20512"/>
    </source>
</evidence>
<dbReference type="PANTHER" id="PTHR10309">
    <property type="entry name" value="MANNOSE-6-PHOSPHATE ISOMERASE"/>
    <property type="match status" value="1"/>
</dbReference>
<keyword evidence="19" id="KW-1185">Reference proteome</keyword>
<evidence type="ECO:0000256" key="8">
    <source>
        <dbReference type="ARBA" id="ARBA00023235"/>
    </source>
</evidence>
<organism evidence="18">
    <name type="scientific">Oikopleura dioica</name>
    <name type="common">Tunicate</name>
    <dbReference type="NCBI Taxonomy" id="34765"/>
    <lineage>
        <taxon>Eukaryota</taxon>
        <taxon>Metazoa</taxon>
        <taxon>Chordata</taxon>
        <taxon>Tunicata</taxon>
        <taxon>Appendicularia</taxon>
        <taxon>Copelata</taxon>
        <taxon>Oikopleuridae</taxon>
        <taxon>Oikopleura</taxon>
    </lineage>
</organism>
<keyword evidence="7 11" id="KW-0862">Zinc</keyword>
<dbReference type="InterPro" id="IPR011051">
    <property type="entry name" value="RmlC_Cupin_sf"/>
</dbReference>
<dbReference type="Pfam" id="PF20512">
    <property type="entry name" value="PMI_typeI_hel"/>
    <property type="match status" value="1"/>
</dbReference>
<evidence type="ECO:0000256" key="2">
    <source>
        <dbReference type="ARBA" id="ARBA00004666"/>
    </source>
</evidence>
<evidence type="ECO:0000313" key="18">
    <source>
        <dbReference type="EMBL" id="CBY08566.1"/>
    </source>
</evidence>
<accession>E4XAI3</accession>
<evidence type="ECO:0000256" key="10">
    <source>
        <dbReference type="PIRSR" id="PIRSR001480-1"/>
    </source>
</evidence>
<dbReference type="GO" id="GO:0008270">
    <property type="term" value="F:zinc ion binding"/>
    <property type="evidence" value="ECO:0007669"/>
    <property type="project" value="InterPro"/>
</dbReference>
<evidence type="ECO:0000256" key="5">
    <source>
        <dbReference type="ARBA" id="ARBA00018236"/>
    </source>
</evidence>
<comment type="similarity">
    <text evidence="3 13">Belongs to the mannose-6-phosphate isomerase type 1 family.</text>
</comment>
<feature type="domain" description="Phosphomannose isomerase type I catalytic" evidence="16">
    <location>
        <begin position="5"/>
        <end position="148"/>
    </location>
</feature>
<feature type="active site" evidence="10">
    <location>
        <position position="283"/>
    </location>
</feature>
<dbReference type="InterPro" id="IPR016305">
    <property type="entry name" value="Mannose-6-P_Isomerase"/>
</dbReference>
<evidence type="ECO:0000313" key="19">
    <source>
        <dbReference type="Proteomes" id="UP000001307"/>
    </source>
</evidence>
<dbReference type="Gene3D" id="1.10.441.10">
    <property type="entry name" value="Phosphomannose Isomerase, domain 2"/>
    <property type="match status" value="1"/>
</dbReference>
<dbReference type="InterPro" id="IPR046457">
    <property type="entry name" value="PMI_typeI_cat"/>
</dbReference>
<dbReference type="Pfam" id="PF20511">
    <property type="entry name" value="PMI_typeI_cat"/>
    <property type="match status" value="1"/>
</dbReference>
<dbReference type="PRINTS" id="PR00714">
    <property type="entry name" value="MAN6PISMRASE"/>
</dbReference>